<gene>
    <name evidence="3" type="ORF">EW145_g679</name>
</gene>
<keyword evidence="1" id="KW-0694">RNA-binding</keyword>
<dbReference type="PANTHER" id="PTHR19965:SF35">
    <property type="entry name" value="RNA ANNEALING PROTEIN YRA1"/>
    <property type="match status" value="1"/>
</dbReference>
<reference evidence="3 4" key="1">
    <citation type="submission" date="2019-02" db="EMBL/GenBank/DDBJ databases">
        <title>Genome sequencing of the rare red list fungi Phellinidium pouzarii.</title>
        <authorList>
            <person name="Buettner E."/>
            <person name="Kellner H."/>
        </authorList>
    </citation>
    <scope>NUCLEOTIDE SEQUENCE [LARGE SCALE GENOMIC DNA]</scope>
    <source>
        <strain evidence="3 4">DSM 108285</strain>
    </source>
</reference>
<name>A0A4S4LHJ0_9AGAM</name>
<dbReference type="EMBL" id="SGPK01000014">
    <property type="protein sequence ID" value="THH11442.1"/>
    <property type="molecule type" value="Genomic_DNA"/>
</dbReference>
<accession>A0A4S4LHJ0</accession>
<dbReference type="AlphaFoldDB" id="A0A4S4LHJ0"/>
<feature type="compositionally biased region" description="Basic residues" evidence="2">
    <location>
        <begin position="133"/>
        <end position="146"/>
    </location>
</feature>
<comment type="caution">
    <text evidence="3">The sequence shown here is derived from an EMBL/GenBank/DDBJ whole genome shotgun (WGS) entry which is preliminary data.</text>
</comment>
<protein>
    <recommendedName>
        <fullName evidence="5">Chromatin target of PRMT1 protein C-terminal domain-containing protein</fullName>
    </recommendedName>
</protein>
<evidence type="ECO:0000313" key="3">
    <source>
        <dbReference type="EMBL" id="THH11442.1"/>
    </source>
</evidence>
<dbReference type="InterPro" id="IPR035979">
    <property type="entry name" value="RBD_domain_sf"/>
</dbReference>
<dbReference type="InterPro" id="IPR051229">
    <property type="entry name" value="ALYREF_mRNA_export"/>
</dbReference>
<dbReference type="Proteomes" id="UP000308199">
    <property type="component" value="Unassembled WGS sequence"/>
</dbReference>
<feature type="compositionally biased region" description="Low complexity" evidence="2">
    <location>
        <begin position="78"/>
        <end position="101"/>
    </location>
</feature>
<organism evidence="3 4">
    <name type="scientific">Phellinidium pouzarii</name>
    <dbReference type="NCBI Taxonomy" id="167371"/>
    <lineage>
        <taxon>Eukaryota</taxon>
        <taxon>Fungi</taxon>
        <taxon>Dikarya</taxon>
        <taxon>Basidiomycota</taxon>
        <taxon>Agaricomycotina</taxon>
        <taxon>Agaricomycetes</taxon>
        <taxon>Hymenochaetales</taxon>
        <taxon>Hymenochaetaceae</taxon>
        <taxon>Phellinidium</taxon>
    </lineage>
</organism>
<proteinExistence type="predicted"/>
<evidence type="ECO:0000256" key="1">
    <source>
        <dbReference type="ARBA" id="ARBA00022884"/>
    </source>
</evidence>
<evidence type="ECO:0000313" key="4">
    <source>
        <dbReference type="Proteomes" id="UP000308199"/>
    </source>
</evidence>
<evidence type="ECO:0008006" key="5">
    <source>
        <dbReference type="Google" id="ProtNLM"/>
    </source>
</evidence>
<dbReference type="OrthoDB" id="346839at2759"/>
<evidence type="ECO:0000256" key="2">
    <source>
        <dbReference type="SAM" id="MobiDB-lite"/>
    </source>
</evidence>
<sequence>MIYTAKGFPRGMALVAFMRGVDAARASERYDGKVIDGKRAIKLEVVLDRTAFLSQPLANAPIAPRAPKAMSLFERIGPASGASSSQQQRQQQQQPRRAMPRPSNPAGSKRPVVAPSPYQPPLRAMARTPAGPTRKRQKKGPRRVKKSIADLDLEIEEYSSRRTNGVFDAQMEGL</sequence>
<dbReference type="PANTHER" id="PTHR19965">
    <property type="entry name" value="RNA AND EXPORT FACTOR BINDING PROTEIN"/>
    <property type="match status" value="1"/>
</dbReference>
<feature type="region of interest" description="Disordered" evidence="2">
    <location>
        <begin position="74"/>
        <end position="149"/>
    </location>
</feature>
<keyword evidence="4" id="KW-1185">Reference proteome</keyword>
<dbReference type="SUPFAM" id="SSF54928">
    <property type="entry name" value="RNA-binding domain, RBD"/>
    <property type="match status" value="1"/>
</dbReference>
<dbReference type="GO" id="GO:0005634">
    <property type="term" value="C:nucleus"/>
    <property type="evidence" value="ECO:0007669"/>
    <property type="project" value="TreeGrafter"/>
</dbReference>
<dbReference type="GO" id="GO:0003729">
    <property type="term" value="F:mRNA binding"/>
    <property type="evidence" value="ECO:0007669"/>
    <property type="project" value="TreeGrafter"/>
</dbReference>